<accession>A0A2A4YGZ3</accession>
<dbReference type="Proteomes" id="UP000217838">
    <property type="component" value="Unassembled WGS sequence"/>
</dbReference>
<dbReference type="EMBL" id="NVUU01000050">
    <property type="protein sequence ID" value="PCI93870.1"/>
    <property type="molecule type" value="Genomic_DNA"/>
</dbReference>
<evidence type="ECO:0000313" key="3">
    <source>
        <dbReference type="EMBL" id="PCI93870.1"/>
    </source>
</evidence>
<name>A0A2A4YGZ3_UNCAE</name>
<feature type="compositionally biased region" description="Basic and acidic residues" evidence="1">
    <location>
        <begin position="69"/>
        <end position="80"/>
    </location>
</feature>
<feature type="chain" id="PRO_5013173070" evidence="2">
    <location>
        <begin position="22"/>
        <end position="96"/>
    </location>
</feature>
<keyword evidence="2" id="KW-0732">Signal</keyword>
<organism evidence="3 4">
    <name type="scientific">Aerophobetes bacterium</name>
    <dbReference type="NCBI Taxonomy" id="2030807"/>
    <lineage>
        <taxon>Bacteria</taxon>
        <taxon>Candidatus Aerophobota</taxon>
    </lineage>
</organism>
<evidence type="ECO:0000313" key="4">
    <source>
        <dbReference type="Proteomes" id="UP000217838"/>
    </source>
</evidence>
<reference evidence="4" key="1">
    <citation type="submission" date="2017-08" db="EMBL/GenBank/DDBJ databases">
        <title>A dynamic microbial community with high functional redundancy inhabits the cold, oxic subseafloor aquifer.</title>
        <authorList>
            <person name="Tully B.J."/>
            <person name="Wheat C.G."/>
            <person name="Glazer B.T."/>
            <person name="Huber J.A."/>
        </authorList>
    </citation>
    <scope>NUCLEOTIDE SEQUENCE [LARGE SCALE GENOMIC DNA]</scope>
</reference>
<feature type="region of interest" description="Disordered" evidence="1">
    <location>
        <begin position="31"/>
        <end position="96"/>
    </location>
</feature>
<feature type="compositionally biased region" description="Basic and acidic residues" evidence="1">
    <location>
        <begin position="31"/>
        <end position="44"/>
    </location>
</feature>
<proteinExistence type="predicted"/>
<protein>
    <submittedName>
        <fullName evidence="3">Uncharacterized protein</fullName>
    </submittedName>
</protein>
<dbReference type="AlphaFoldDB" id="A0A2A4YGZ3"/>
<feature type="signal peptide" evidence="2">
    <location>
        <begin position="1"/>
        <end position="21"/>
    </location>
</feature>
<gene>
    <name evidence="3" type="ORF">COB11_04610</name>
</gene>
<comment type="caution">
    <text evidence="3">The sequence shown here is derived from an EMBL/GenBank/DDBJ whole genome shotgun (WGS) entry which is preliminary data.</text>
</comment>
<evidence type="ECO:0000256" key="1">
    <source>
        <dbReference type="SAM" id="MobiDB-lite"/>
    </source>
</evidence>
<sequence>MSKLALIAIAATLAAGSFAVADDCPPKTRVFDETETKATSDETTTKPGQFRADEEPTTELYSFSDDDTDKMLQEDEKPGKDSLIASLDDDTKPNLS</sequence>
<evidence type="ECO:0000256" key="2">
    <source>
        <dbReference type="SAM" id="SignalP"/>
    </source>
</evidence>